<reference evidence="1 2" key="1">
    <citation type="submission" date="2014-11" db="EMBL/GenBank/DDBJ databases">
        <title>Genetic blueprint of the zoonotic pathogen Toxocara canis.</title>
        <authorList>
            <person name="Zhu X.-Q."/>
            <person name="Korhonen P.K."/>
            <person name="Cai H."/>
            <person name="Young N.D."/>
            <person name="Nejsum P."/>
            <person name="von Samson-Himmelstjerna G."/>
            <person name="Boag P.R."/>
            <person name="Tan P."/>
            <person name="Li Q."/>
            <person name="Min J."/>
            <person name="Yang Y."/>
            <person name="Wang X."/>
            <person name="Fang X."/>
            <person name="Hall R.S."/>
            <person name="Hofmann A."/>
            <person name="Sternberg P.W."/>
            <person name="Jex A.R."/>
            <person name="Gasser R.B."/>
        </authorList>
    </citation>
    <scope>NUCLEOTIDE SEQUENCE [LARGE SCALE GENOMIC DNA]</scope>
    <source>
        <strain evidence="1">PN_DK_2014</strain>
    </source>
</reference>
<dbReference type="PANTHER" id="PTHR47159:SF5">
    <property type="entry name" value="CRAL-TRIO DOMAIN-CONTAINING PROTEIN"/>
    <property type="match status" value="1"/>
</dbReference>
<dbReference type="EMBL" id="JPKZ01002585">
    <property type="protein sequence ID" value="KHN76017.1"/>
    <property type="molecule type" value="Genomic_DNA"/>
</dbReference>
<dbReference type="AlphaFoldDB" id="A0A0B2V3J2"/>
<accession>A0A0B2V3J2</accession>
<organism evidence="1 2">
    <name type="scientific">Toxocara canis</name>
    <name type="common">Canine roundworm</name>
    <dbReference type="NCBI Taxonomy" id="6265"/>
    <lineage>
        <taxon>Eukaryota</taxon>
        <taxon>Metazoa</taxon>
        <taxon>Ecdysozoa</taxon>
        <taxon>Nematoda</taxon>
        <taxon>Chromadorea</taxon>
        <taxon>Rhabditida</taxon>
        <taxon>Spirurina</taxon>
        <taxon>Ascaridomorpha</taxon>
        <taxon>Ascaridoidea</taxon>
        <taxon>Toxocaridae</taxon>
        <taxon>Toxocara</taxon>
    </lineage>
</organism>
<keyword evidence="2" id="KW-1185">Reference proteome</keyword>
<gene>
    <name evidence="1" type="ORF">Tcan_18176</name>
</gene>
<dbReference type="Gene3D" id="3.40.525.10">
    <property type="entry name" value="CRAL-TRIO lipid binding domain"/>
    <property type="match status" value="1"/>
</dbReference>
<dbReference type="PANTHER" id="PTHR47159">
    <property type="entry name" value="PROTEIN CBG07705-RELATED"/>
    <property type="match status" value="1"/>
</dbReference>
<dbReference type="OrthoDB" id="1434354at2759"/>
<evidence type="ECO:0000313" key="2">
    <source>
        <dbReference type="Proteomes" id="UP000031036"/>
    </source>
</evidence>
<comment type="caution">
    <text evidence="1">The sequence shown here is derived from an EMBL/GenBank/DDBJ whole genome shotgun (WGS) entry which is preliminary data.</text>
</comment>
<dbReference type="InterPro" id="IPR053302">
    <property type="entry name" value="CRAL-TRIO_domain"/>
</dbReference>
<evidence type="ECO:0000313" key="1">
    <source>
        <dbReference type="EMBL" id="KHN76017.1"/>
    </source>
</evidence>
<dbReference type="Proteomes" id="UP000031036">
    <property type="component" value="Unassembled WGS sequence"/>
</dbReference>
<dbReference type="InterPro" id="IPR036865">
    <property type="entry name" value="CRAL-TRIO_dom_sf"/>
</dbReference>
<protein>
    <submittedName>
        <fullName evidence="1">Uncharacterized protein</fullName>
    </submittedName>
</protein>
<name>A0A0B2V3J2_TOXCA</name>
<dbReference type="STRING" id="6265.A0A0B2V3J2"/>
<sequence>MESSSLTAEDRLRVDSLRALVRKNLSEYYDTDFNLLRWLQGHPGSVEEVAEKLNDHLKARCSSWKLDDFLSVPRRHPIHNHWKHGITGLSGVLENVIVNIEQTRKAKKSCLTAEATKLCLTGKMESSACHLTRRNPAGHEDDKILLDVKGHKIELAKRTTKSRWT</sequence>
<proteinExistence type="predicted"/>